<dbReference type="PANTHER" id="PTHR24198:SF165">
    <property type="entry name" value="ANKYRIN REPEAT-CONTAINING PROTEIN-RELATED"/>
    <property type="match status" value="1"/>
</dbReference>
<keyword evidence="5" id="KW-1185">Reference proteome</keyword>
<feature type="repeat" description="ANK" evidence="3">
    <location>
        <begin position="112"/>
        <end position="145"/>
    </location>
</feature>
<dbReference type="STRING" id="1324314.BVG16_17140"/>
<comment type="caution">
    <text evidence="4">The sequence shown here is derived from an EMBL/GenBank/DDBJ whole genome shotgun (WGS) entry which is preliminary data.</text>
</comment>
<dbReference type="PANTHER" id="PTHR24198">
    <property type="entry name" value="ANKYRIN REPEAT AND PROTEIN KINASE DOMAIN-CONTAINING PROTEIN"/>
    <property type="match status" value="1"/>
</dbReference>
<dbReference type="InterPro" id="IPR036770">
    <property type="entry name" value="Ankyrin_rpt-contain_sf"/>
</dbReference>
<dbReference type="SUPFAM" id="SSF48403">
    <property type="entry name" value="Ankyrin repeat"/>
    <property type="match status" value="1"/>
</dbReference>
<dbReference type="EMBL" id="MSZX01000006">
    <property type="protein sequence ID" value="OPA76876.1"/>
    <property type="molecule type" value="Genomic_DNA"/>
</dbReference>
<evidence type="ECO:0000256" key="1">
    <source>
        <dbReference type="ARBA" id="ARBA00022737"/>
    </source>
</evidence>
<dbReference type="Proteomes" id="UP000190188">
    <property type="component" value="Unassembled WGS sequence"/>
</dbReference>
<evidence type="ECO:0000256" key="2">
    <source>
        <dbReference type="ARBA" id="ARBA00023043"/>
    </source>
</evidence>
<dbReference type="OrthoDB" id="5622506at2"/>
<dbReference type="Pfam" id="PF00023">
    <property type="entry name" value="Ank"/>
    <property type="match status" value="1"/>
</dbReference>
<protein>
    <submittedName>
        <fullName evidence="4">Uncharacterized protein</fullName>
    </submittedName>
</protein>
<evidence type="ECO:0000256" key="3">
    <source>
        <dbReference type="PROSITE-ProRule" id="PRU00023"/>
    </source>
</evidence>
<dbReference type="SMART" id="SM00248">
    <property type="entry name" value="ANK"/>
    <property type="match status" value="3"/>
</dbReference>
<dbReference type="AlphaFoldDB" id="A0A1T2XB12"/>
<dbReference type="PROSITE" id="PS50297">
    <property type="entry name" value="ANK_REP_REGION"/>
    <property type="match status" value="2"/>
</dbReference>
<organism evidence="4 5">
    <name type="scientific">Paenibacillus selenitireducens</name>
    <dbReference type="NCBI Taxonomy" id="1324314"/>
    <lineage>
        <taxon>Bacteria</taxon>
        <taxon>Bacillati</taxon>
        <taxon>Bacillota</taxon>
        <taxon>Bacilli</taxon>
        <taxon>Bacillales</taxon>
        <taxon>Paenibacillaceae</taxon>
        <taxon>Paenibacillus</taxon>
    </lineage>
</organism>
<evidence type="ECO:0000313" key="5">
    <source>
        <dbReference type="Proteomes" id="UP000190188"/>
    </source>
</evidence>
<sequence length="168" mass="18029">MSTNSLVSEVFQAAQAGDLNQLRIHLEASPDLVNTLNPDGLSLLGIAAHFGHPQIVAQLIEFGADVNALSRSQVPFIPSNTALHAAIAGERNVEVIRLLLHHQAKTTCYDSNGHTALHTAAFHDDNTEIVQLLLDHGADTHQKSIDGHTSFDIAIKQGNLTVAAQLRP</sequence>
<name>A0A1T2XB12_9BACL</name>
<dbReference type="Pfam" id="PF12796">
    <property type="entry name" value="Ank_2"/>
    <property type="match status" value="1"/>
</dbReference>
<dbReference type="PRINTS" id="PR01415">
    <property type="entry name" value="ANKYRIN"/>
</dbReference>
<evidence type="ECO:0000313" key="4">
    <source>
        <dbReference type="EMBL" id="OPA76876.1"/>
    </source>
</evidence>
<keyword evidence="2 3" id="KW-0040">ANK repeat</keyword>
<gene>
    <name evidence="4" type="ORF">BVG16_17140</name>
</gene>
<reference evidence="4 5" key="1">
    <citation type="submission" date="2017-01" db="EMBL/GenBank/DDBJ databases">
        <title>Genome analysis of Paenibacillus selenitrireducens ES3-24.</title>
        <authorList>
            <person name="Xu D."/>
            <person name="Yao R."/>
            <person name="Zheng S."/>
        </authorList>
    </citation>
    <scope>NUCLEOTIDE SEQUENCE [LARGE SCALE GENOMIC DNA]</scope>
    <source>
        <strain evidence="4 5">ES3-24</strain>
    </source>
</reference>
<dbReference type="Gene3D" id="1.25.40.20">
    <property type="entry name" value="Ankyrin repeat-containing domain"/>
    <property type="match status" value="1"/>
</dbReference>
<dbReference type="RefSeq" id="WP_078499925.1">
    <property type="nucleotide sequence ID" value="NZ_MSZX01000006.1"/>
</dbReference>
<dbReference type="InterPro" id="IPR002110">
    <property type="entry name" value="Ankyrin_rpt"/>
</dbReference>
<proteinExistence type="predicted"/>
<accession>A0A1T2XB12</accession>
<feature type="repeat" description="ANK" evidence="3">
    <location>
        <begin position="39"/>
        <end position="71"/>
    </location>
</feature>
<keyword evidence="1" id="KW-0677">Repeat</keyword>
<dbReference type="PROSITE" id="PS50088">
    <property type="entry name" value="ANK_REPEAT"/>
    <property type="match status" value="2"/>
</dbReference>